<dbReference type="STRING" id="709986.Deima_2529"/>
<dbReference type="EMBL" id="CP002454">
    <property type="protein sequence ID" value="ADV68163.1"/>
    <property type="molecule type" value="Genomic_DNA"/>
</dbReference>
<dbReference type="AlphaFoldDB" id="E8UAS4"/>
<keyword evidence="2" id="KW-1185">Reference proteome</keyword>
<evidence type="ECO:0000313" key="2">
    <source>
        <dbReference type="Proteomes" id="UP000008635"/>
    </source>
</evidence>
<dbReference type="InterPro" id="IPR036412">
    <property type="entry name" value="HAD-like_sf"/>
</dbReference>
<protein>
    <submittedName>
        <fullName evidence="1">HAD-superfamily hydrolase, subfamily IIB</fullName>
    </submittedName>
</protein>
<reference evidence="1 2" key="1">
    <citation type="journal article" date="2011" name="Stand. Genomic Sci.">
        <title>Complete genome sequence of Deinococcus maricopensis type strain (LB-34).</title>
        <authorList>
            <person name="Pukall R."/>
            <person name="Zeytun A."/>
            <person name="Lucas S."/>
            <person name="Lapidus A."/>
            <person name="Hammon N."/>
            <person name="Deshpande S."/>
            <person name="Nolan M."/>
            <person name="Cheng J.F."/>
            <person name="Pitluck S."/>
            <person name="Liolios K."/>
            <person name="Pagani I."/>
            <person name="Mikhailova N."/>
            <person name="Ivanova N."/>
            <person name="Mavromatis K."/>
            <person name="Pati A."/>
            <person name="Tapia R."/>
            <person name="Han C."/>
            <person name="Goodwin L."/>
            <person name="Chen A."/>
            <person name="Palaniappan K."/>
            <person name="Land M."/>
            <person name="Hauser L."/>
            <person name="Chang Y.J."/>
            <person name="Jeffries C.D."/>
            <person name="Brambilla E.M."/>
            <person name="Rohde M."/>
            <person name="Goker M."/>
            <person name="Detter J.C."/>
            <person name="Woyke T."/>
            <person name="Bristow J."/>
            <person name="Eisen J.A."/>
            <person name="Markowitz V."/>
            <person name="Hugenholtz P."/>
            <person name="Kyrpides N.C."/>
            <person name="Klenk H.P."/>
        </authorList>
    </citation>
    <scope>NUCLEOTIDE SEQUENCE [LARGE SCALE GENOMIC DNA]</scope>
    <source>
        <strain evidence="2">DSM 21211 / LMG 22137 / NRRL B-23946 / LB-34</strain>
    </source>
</reference>
<organism evidence="1 2">
    <name type="scientific">Deinococcus maricopensis (strain DSM 21211 / LMG 22137 / NRRL B-23946 / LB-34)</name>
    <dbReference type="NCBI Taxonomy" id="709986"/>
    <lineage>
        <taxon>Bacteria</taxon>
        <taxon>Thermotogati</taxon>
        <taxon>Deinococcota</taxon>
        <taxon>Deinococci</taxon>
        <taxon>Deinococcales</taxon>
        <taxon>Deinococcaceae</taxon>
        <taxon>Deinococcus</taxon>
    </lineage>
</organism>
<dbReference type="KEGG" id="dmr:Deima_2529"/>
<evidence type="ECO:0000313" key="1">
    <source>
        <dbReference type="EMBL" id="ADV68163.1"/>
    </source>
</evidence>
<dbReference type="HOGENOM" id="CLU_091634_0_0_0"/>
<dbReference type="SUPFAM" id="SSF56784">
    <property type="entry name" value="HAD-like"/>
    <property type="match status" value="1"/>
</dbReference>
<dbReference type="OrthoDB" id="9806027at2"/>
<proteinExistence type="predicted"/>
<accession>E8UAS4</accession>
<dbReference type="Gene3D" id="3.40.50.1000">
    <property type="entry name" value="HAD superfamily/HAD-like"/>
    <property type="match status" value="1"/>
</dbReference>
<dbReference type="Proteomes" id="UP000008635">
    <property type="component" value="Chromosome"/>
</dbReference>
<dbReference type="RefSeq" id="WP_013557668.1">
    <property type="nucleotide sequence ID" value="NC_014958.1"/>
</dbReference>
<dbReference type="GO" id="GO:0005829">
    <property type="term" value="C:cytosol"/>
    <property type="evidence" value="ECO:0007669"/>
    <property type="project" value="TreeGrafter"/>
</dbReference>
<dbReference type="PANTHER" id="PTHR10000:SF8">
    <property type="entry name" value="HAD SUPERFAMILY HYDROLASE-LIKE, TYPE 3"/>
    <property type="match status" value="1"/>
</dbReference>
<name>E8UAS4_DEIML</name>
<dbReference type="GO" id="GO:0000287">
    <property type="term" value="F:magnesium ion binding"/>
    <property type="evidence" value="ECO:0007669"/>
    <property type="project" value="TreeGrafter"/>
</dbReference>
<dbReference type="Gene3D" id="3.30.1240.10">
    <property type="match status" value="1"/>
</dbReference>
<dbReference type="eggNOG" id="COG0561">
    <property type="taxonomic scope" value="Bacteria"/>
</dbReference>
<reference evidence="2" key="2">
    <citation type="submission" date="2011-01" db="EMBL/GenBank/DDBJ databases">
        <title>The complete genome of Deinococcus maricopensis DSM 21211.</title>
        <authorList>
            <consortium name="US DOE Joint Genome Institute (JGI-PGF)"/>
            <person name="Lucas S."/>
            <person name="Copeland A."/>
            <person name="Lapidus A."/>
            <person name="Goodwin L."/>
            <person name="Pitluck S."/>
            <person name="Kyrpides N."/>
            <person name="Mavromatis K."/>
            <person name="Pagani I."/>
            <person name="Ivanova N."/>
            <person name="Ovchinnikova G."/>
            <person name="Zeytun A."/>
            <person name="Detter J.C."/>
            <person name="Han C."/>
            <person name="Land M."/>
            <person name="Hauser L."/>
            <person name="Markowitz V."/>
            <person name="Cheng J.-F."/>
            <person name="Hugenholtz P."/>
            <person name="Woyke T."/>
            <person name="Wu D."/>
            <person name="Pukall R."/>
            <person name="Gehrich-Schroeter G."/>
            <person name="Brambilla E."/>
            <person name="Klenk H.-P."/>
            <person name="Eisen J.A."/>
        </authorList>
    </citation>
    <scope>NUCLEOTIDE SEQUENCE [LARGE SCALE GENOMIC DNA]</scope>
    <source>
        <strain evidence="2">DSM 21211 / LMG 22137 / NRRL B-23946 / LB-34</strain>
    </source>
</reference>
<dbReference type="InterPro" id="IPR023214">
    <property type="entry name" value="HAD_sf"/>
</dbReference>
<gene>
    <name evidence="1" type="ordered locus">Deima_2529</name>
</gene>
<dbReference type="GO" id="GO:0016791">
    <property type="term" value="F:phosphatase activity"/>
    <property type="evidence" value="ECO:0007669"/>
    <property type="project" value="TreeGrafter"/>
</dbReference>
<keyword evidence="1" id="KW-0378">Hydrolase</keyword>
<sequence length="258" mass="27215">MLLAFDLDGTLLPDTGRTIPAATAEALARLRALGVKIAIITGRDVVPPTVLDAIHPHGIATNNGGRIIIDDHVHAEATFTPEDLRAVLDHALPGARVVAFGRDALYLDHPRGEELAPWLKERDTRPLSDAVNDTILKVGFYHPNVHEHAGTLRGSHPHLTLTGAQAPYPEFLTVTPQDAHKGAALSALAAALGVPLADTVAFGDSDNDVAMLSIAGRAVQVGDLPLLRDVAHETVSGPDTLAAYLTGLADGLEAEQQR</sequence>
<dbReference type="PANTHER" id="PTHR10000">
    <property type="entry name" value="PHOSPHOSERINE PHOSPHATASE"/>
    <property type="match status" value="1"/>
</dbReference>
<dbReference type="Pfam" id="PF08282">
    <property type="entry name" value="Hydrolase_3"/>
    <property type="match status" value="1"/>
</dbReference>